<keyword evidence="4" id="KW-0694">RNA-binding</keyword>
<proteinExistence type="inferred from homology"/>
<evidence type="ECO:0000313" key="8">
    <source>
        <dbReference type="Proteomes" id="UP000627166"/>
    </source>
</evidence>
<reference evidence="7 8" key="1">
    <citation type="submission" date="2020-08" db="EMBL/GenBank/DDBJ databases">
        <title>A Genomic Blueprint of the Chicken Gut Microbiome.</title>
        <authorList>
            <person name="Gilroy R."/>
            <person name="Ravi A."/>
            <person name="Getino M."/>
            <person name="Pursley I."/>
            <person name="Horton D.L."/>
            <person name="Alikhan N.-F."/>
            <person name="Baker D."/>
            <person name="Gharbi K."/>
            <person name="Hall N."/>
            <person name="Watson M."/>
            <person name="Adriaenssens E.M."/>
            <person name="Foster-Nyarko E."/>
            <person name="Jarju S."/>
            <person name="Secka A."/>
            <person name="Antonio M."/>
            <person name="Oren A."/>
            <person name="Chaudhuri R."/>
            <person name="La Ragione R.M."/>
            <person name="Hildebrand F."/>
            <person name="Pallen M.J."/>
        </authorList>
    </citation>
    <scope>NUCLEOTIDE SEQUENCE [LARGE SCALE GENOMIC DNA]</scope>
    <source>
        <strain evidence="7 8">N37</strain>
    </source>
</reference>
<dbReference type="InterPro" id="IPR020103">
    <property type="entry name" value="PsdUridine_synth_cat_dom_sf"/>
</dbReference>
<dbReference type="PROSITE" id="PS01129">
    <property type="entry name" value="PSI_RLU"/>
    <property type="match status" value="1"/>
</dbReference>
<dbReference type="SUPFAM" id="SSF55174">
    <property type="entry name" value="Alpha-L RNA-binding motif"/>
    <property type="match status" value="1"/>
</dbReference>
<comment type="similarity">
    <text evidence="2 5">Belongs to the pseudouridine synthase RluA family.</text>
</comment>
<dbReference type="InterPro" id="IPR036986">
    <property type="entry name" value="S4_RNA-bd_sf"/>
</dbReference>
<dbReference type="InterPro" id="IPR006224">
    <property type="entry name" value="PsdUridine_synth_RluA-like_CS"/>
</dbReference>
<evidence type="ECO:0000256" key="5">
    <source>
        <dbReference type="RuleBase" id="RU362028"/>
    </source>
</evidence>
<evidence type="ECO:0000256" key="2">
    <source>
        <dbReference type="ARBA" id="ARBA00010876"/>
    </source>
</evidence>
<comment type="function">
    <text evidence="5">Responsible for synthesis of pseudouridine from uracil.</text>
</comment>
<evidence type="ECO:0000256" key="1">
    <source>
        <dbReference type="ARBA" id="ARBA00000073"/>
    </source>
</evidence>
<dbReference type="InterPro" id="IPR006145">
    <property type="entry name" value="PsdUridine_synth_RsuA/RluA"/>
</dbReference>
<organism evidence="7 8">
    <name type="scientific">Clostridium faecium</name>
    <dbReference type="NCBI Taxonomy" id="2762223"/>
    <lineage>
        <taxon>Bacteria</taxon>
        <taxon>Bacillati</taxon>
        <taxon>Bacillota</taxon>
        <taxon>Clostridia</taxon>
        <taxon>Eubacteriales</taxon>
        <taxon>Clostridiaceae</taxon>
        <taxon>Clostridium</taxon>
    </lineage>
</organism>
<accession>A0ABR8YQF1</accession>
<dbReference type="InterPro" id="IPR006225">
    <property type="entry name" value="PsdUridine_synth_RluC/D"/>
</dbReference>
<dbReference type="NCBIfam" id="TIGR00005">
    <property type="entry name" value="rluA_subfam"/>
    <property type="match status" value="1"/>
</dbReference>
<dbReference type="Pfam" id="PF00849">
    <property type="entry name" value="PseudoU_synth_2"/>
    <property type="match status" value="1"/>
</dbReference>
<dbReference type="PROSITE" id="PS50889">
    <property type="entry name" value="S4"/>
    <property type="match status" value="1"/>
</dbReference>
<gene>
    <name evidence="7" type="ORF">H9637_05410</name>
</gene>
<dbReference type="Gene3D" id="3.30.2350.10">
    <property type="entry name" value="Pseudouridine synthase"/>
    <property type="match status" value="1"/>
</dbReference>
<dbReference type="Proteomes" id="UP000627166">
    <property type="component" value="Unassembled WGS sequence"/>
</dbReference>
<dbReference type="PANTHER" id="PTHR21600">
    <property type="entry name" value="MITOCHONDRIAL RNA PSEUDOURIDINE SYNTHASE"/>
    <property type="match status" value="1"/>
</dbReference>
<dbReference type="Gene3D" id="3.10.290.10">
    <property type="entry name" value="RNA-binding S4 domain"/>
    <property type="match status" value="1"/>
</dbReference>
<evidence type="ECO:0000256" key="4">
    <source>
        <dbReference type="PROSITE-ProRule" id="PRU00182"/>
    </source>
</evidence>
<keyword evidence="8" id="KW-1185">Reference proteome</keyword>
<comment type="catalytic activity">
    <reaction evidence="1 5">
        <text>a uridine in RNA = a pseudouridine in RNA</text>
        <dbReference type="Rhea" id="RHEA:48348"/>
        <dbReference type="Rhea" id="RHEA-COMP:12068"/>
        <dbReference type="Rhea" id="RHEA-COMP:12069"/>
        <dbReference type="ChEBI" id="CHEBI:65314"/>
        <dbReference type="ChEBI" id="CHEBI:65315"/>
    </reaction>
</comment>
<dbReference type="PANTHER" id="PTHR21600:SF44">
    <property type="entry name" value="RIBOSOMAL LARGE SUBUNIT PSEUDOURIDINE SYNTHASE D"/>
    <property type="match status" value="1"/>
</dbReference>
<dbReference type="CDD" id="cd00165">
    <property type="entry name" value="S4"/>
    <property type="match status" value="1"/>
</dbReference>
<dbReference type="Pfam" id="PF01479">
    <property type="entry name" value="S4"/>
    <property type="match status" value="1"/>
</dbReference>
<dbReference type="EC" id="5.4.99.-" evidence="5"/>
<feature type="domain" description="RNA-binding S4" evidence="6">
    <location>
        <begin position="15"/>
        <end position="79"/>
    </location>
</feature>
<name>A0ABR8YQF1_9CLOT</name>
<comment type="caution">
    <text evidence="7">The sequence shown here is derived from an EMBL/GenBank/DDBJ whole genome shotgun (WGS) entry which is preliminary data.</text>
</comment>
<dbReference type="RefSeq" id="WP_191739454.1">
    <property type="nucleotide sequence ID" value="NZ_JACSQB010000038.1"/>
</dbReference>
<evidence type="ECO:0000256" key="3">
    <source>
        <dbReference type="ARBA" id="ARBA00023235"/>
    </source>
</evidence>
<keyword evidence="3 5" id="KW-0413">Isomerase</keyword>
<evidence type="ECO:0000313" key="7">
    <source>
        <dbReference type="EMBL" id="MBD8046484.1"/>
    </source>
</evidence>
<dbReference type="EMBL" id="JACSQB010000038">
    <property type="protein sequence ID" value="MBD8046484.1"/>
    <property type="molecule type" value="Genomic_DNA"/>
</dbReference>
<evidence type="ECO:0000259" key="6">
    <source>
        <dbReference type="SMART" id="SM00363"/>
    </source>
</evidence>
<dbReference type="CDD" id="cd02869">
    <property type="entry name" value="PseudoU_synth_RluA_like"/>
    <property type="match status" value="1"/>
</dbReference>
<dbReference type="InterPro" id="IPR050188">
    <property type="entry name" value="RluA_PseudoU_synthase"/>
</dbReference>
<dbReference type="InterPro" id="IPR002942">
    <property type="entry name" value="S4_RNA-bd"/>
</dbReference>
<sequence>MEIERLEVKENDVNKRLDVFISENLEGKSRSYVQGLIEKEKVKVNEKLKKSNYKLKLDDLVTVEVPEVTALEVEKEDIPLDILYEDDDIIVINKPQDMVVHPAPGNYRGTLVNALLYHCKNLSGINGIIRPGIVHRIDKDTSGILVIAKNDNAHNKLAEQLKEHTMTRTYYALVEGKLKEDSGTIHTLINRHPVERIKMAVVKNNGKEAITHYKVLERFNHYTLVKCNLETGRTHQIRVHMAYIGHPLVGDTVYGFKKQKFKLQGQVLHAKELGFIHPTKNQYMKFDSNIPEYFEELLEKLRKSDI</sequence>
<dbReference type="SUPFAM" id="SSF55120">
    <property type="entry name" value="Pseudouridine synthase"/>
    <property type="match status" value="1"/>
</dbReference>
<dbReference type="SMART" id="SM00363">
    <property type="entry name" value="S4"/>
    <property type="match status" value="1"/>
</dbReference>
<protein>
    <recommendedName>
        <fullName evidence="5">Pseudouridine synthase</fullName>
        <ecNumber evidence="5">5.4.99.-</ecNumber>
    </recommendedName>
</protein>